<gene>
    <name evidence="1" type="ORF">F443_14208</name>
</gene>
<feature type="non-terminal residue" evidence="1">
    <location>
        <position position="43"/>
    </location>
</feature>
<organism evidence="1 2">
    <name type="scientific">Phytophthora nicotianae P1569</name>
    <dbReference type="NCBI Taxonomy" id="1317065"/>
    <lineage>
        <taxon>Eukaryota</taxon>
        <taxon>Sar</taxon>
        <taxon>Stramenopiles</taxon>
        <taxon>Oomycota</taxon>
        <taxon>Peronosporomycetes</taxon>
        <taxon>Peronosporales</taxon>
        <taxon>Peronosporaceae</taxon>
        <taxon>Phytophthora</taxon>
    </lineage>
</organism>
<dbReference type="EMBL" id="ANIZ01002461">
    <property type="protein sequence ID" value="ETI40367.1"/>
    <property type="molecule type" value="Genomic_DNA"/>
</dbReference>
<keyword evidence="2" id="KW-1185">Reference proteome</keyword>
<dbReference type="Proteomes" id="UP000018721">
    <property type="component" value="Unassembled WGS sequence"/>
</dbReference>
<evidence type="ECO:0000313" key="1">
    <source>
        <dbReference type="EMBL" id="ETI40367.1"/>
    </source>
</evidence>
<dbReference type="HOGENOM" id="CLU_3245139_0_0_1"/>
<sequence>MSPVDQTKETSAKALLANGVQVFNDHLASKIQAGLGRPLPQME</sequence>
<comment type="caution">
    <text evidence="1">The sequence shown here is derived from an EMBL/GenBank/DDBJ whole genome shotgun (WGS) entry which is preliminary data.</text>
</comment>
<proteinExistence type="predicted"/>
<accession>V9EQP4</accession>
<reference evidence="1 2" key="1">
    <citation type="submission" date="2013-11" db="EMBL/GenBank/DDBJ databases">
        <title>The Genome Sequence of Phytophthora parasitica P1569.</title>
        <authorList>
            <consortium name="The Broad Institute Genomics Platform"/>
            <person name="Russ C."/>
            <person name="Tyler B."/>
            <person name="Panabieres F."/>
            <person name="Shan W."/>
            <person name="Tripathy S."/>
            <person name="Grunwald N."/>
            <person name="Machado M."/>
            <person name="Johnson C.S."/>
            <person name="Arredondo F."/>
            <person name="Hong C."/>
            <person name="Coffey M."/>
            <person name="Young S.K."/>
            <person name="Zeng Q."/>
            <person name="Gargeya S."/>
            <person name="Fitzgerald M."/>
            <person name="Abouelleil A."/>
            <person name="Alvarado L."/>
            <person name="Chapman S.B."/>
            <person name="Gainer-Dewar J."/>
            <person name="Goldberg J."/>
            <person name="Griggs A."/>
            <person name="Gujja S."/>
            <person name="Hansen M."/>
            <person name="Howarth C."/>
            <person name="Imamovic A."/>
            <person name="Ireland A."/>
            <person name="Larimer J."/>
            <person name="McCowan C."/>
            <person name="Murphy C."/>
            <person name="Pearson M."/>
            <person name="Poon T.W."/>
            <person name="Priest M."/>
            <person name="Roberts A."/>
            <person name="Saif S."/>
            <person name="Shea T."/>
            <person name="Sykes S."/>
            <person name="Wortman J."/>
            <person name="Nusbaum C."/>
            <person name="Birren B."/>
        </authorList>
    </citation>
    <scope>NUCLEOTIDE SEQUENCE [LARGE SCALE GENOMIC DNA]</scope>
    <source>
        <strain evidence="1 2">P1569</strain>
    </source>
</reference>
<evidence type="ECO:0000313" key="2">
    <source>
        <dbReference type="Proteomes" id="UP000018721"/>
    </source>
</evidence>
<dbReference type="AlphaFoldDB" id="V9EQP4"/>
<protein>
    <submittedName>
        <fullName evidence="1">Uncharacterized protein</fullName>
    </submittedName>
</protein>
<name>V9EQP4_PHYNI</name>